<evidence type="ECO:0000259" key="2">
    <source>
        <dbReference type="Pfam" id="PF13439"/>
    </source>
</evidence>
<sequence>MKIAYIVLKGMPIGGGIENYTEEIGSRLVERGHEVVVYTMRHYGNTKDDYYKGMKIITVPTVKTKSLEKVVASLIATLKHIFTEKADVVHFHAFGPAMFCLLPRILGRKVVVQGHGIEWQRSRWGLGGKLFLKLVEIPSVCFPHLVTVVSKTQQKYLKKRYGIKSVYIPTGVSPPIKELPDIIKKKYGLNKQDYILFAGRLVREKGVHYLIEAYNRLKTSIKLVIAGDALYEEKYKQELYRLAKGNKNIIFTGFITGKLLRELFSNCYLFILPSELEGLPTALLEAMSYGNCCLASDIPENIEVLDQYGYSFKNKDVDDLCEKLNFLLQNKNAIESVKQKAREYVLKNFSWDKIAESFQQLYYNLFKRSKNGD</sequence>
<dbReference type="InterPro" id="IPR001296">
    <property type="entry name" value="Glyco_trans_1"/>
</dbReference>
<proteinExistence type="predicted"/>
<dbReference type="SUPFAM" id="SSF53756">
    <property type="entry name" value="UDP-Glycosyltransferase/glycogen phosphorylase"/>
    <property type="match status" value="1"/>
</dbReference>
<dbReference type="Pfam" id="PF00534">
    <property type="entry name" value="Glycos_transf_1"/>
    <property type="match status" value="1"/>
</dbReference>
<evidence type="ECO:0000259" key="1">
    <source>
        <dbReference type="Pfam" id="PF00534"/>
    </source>
</evidence>
<evidence type="ECO:0000313" key="3">
    <source>
        <dbReference type="EMBL" id="HDD43703.1"/>
    </source>
</evidence>
<dbReference type="PANTHER" id="PTHR45947">
    <property type="entry name" value="SULFOQUINOVOSYL TRANSFERASE SQD2"/>
    <property type="match status" value="1"/>
</dbReference>
<dbReference type="GO" id="GO:0016757">
    <property type="term" value="F:glycosyltransferase activity"/>
    <property type="evidence" value="ECO:0007669"/>
    <property type="project" value="InterPro"/>
</dbReference>
<dbReference type="Proteomes" id="UP000886289">
    <property type="component" value="Unassembled WGS sequence"/>
</dbReference>
<gene>
    <name evidence="3" type="ORF">ENG63_02430</name>
</gene>
<organism evidence="3">
    <name type="scientific">Desulfofervidus auxilii</name>
    <dbReference type="NCBI Taxonomy" id="1621989"/>
    <lineage>
        <taxon>Bacteria</taxon>
        <taxon>Pseudomonadati</taxon>
        <taxon>Thermodesulfobacteriota</taxon>
        <taxon>Candidatus Desulfofervidia</taxon>
        <taxon>Candidatus Desulfofervidales</taxon>
        <taxon>Candidatus Desulfofervidaceae</taxon>
        <taxon>Candidatus Desulfofervidus</taxon>
    </lineage>
</organism>
<dbReference type="Pfam" id="PF13439">
    <property type="entry name" value="Glyco_transf_4"/>
    <property type="match status" value="1"/>
</dbReference>
<accession>A0A7C0U1Y2</accession>
<dbReference type="InterPro" id="IPR050194">
    <property type="entry name" value="Glycosyltransferase_grp1"/>
</dbReference>
<feature type="domain" description="Glycosyl transferase family 1" evidence="1">
    <location>
        <begin position="183"/>
        <end position="343"/>
    </location>
</feature>
<dbReference type="PANTHER" id="PTHR45947:SF3">
    <property type="entry name" value="SULFOQUINOVOSYL TRANSFERASE SQD2"/>
    <property type="match status" value="1"/>
</dbReference>
<comment type="caution">
    <text evidence="3">The sequence shown here is derived from an EMBL/GenBank/DDBJ whole genome shotgun (WGS) entry which is preliminary data.</text>
</comment>
<name>A0A7C0U1Y2_DESA2</name>
<dbReference type="Gene3D" id="3.40.50.2000">
    <property type="entry name" value="Glycogen Phosphorylase B"/>
    <property type="match status" value="2"/>
</dbReference>
<reference evidence="3" key="1">
    <citation type="journal article" date="2020" name="mSystems">
        <title>Genome- and Community-Level Interaction Insights into Carbon Utilization and Element Cycling Functions of Hydrothermarchaeota in Hydrothermal Sediment.</title>
        <authorList>
            <person name="Zhou Z."/>
            <person name="Liu Y."/>
            <person name="Xu W."/>
            <person name="Pan J."/>
            <person name="Luo Z.H."/>
            <person name="Li M."/>
        </authorList>
    </citation>
    <scope>NUCLEOTIDE SEQUENCE [LARGE SCALE GENOMIC DNA]</scope>
    <source>
        <strain evidence="3">HyVt-233</strain>
    </source>
</reference>
<dbReference type="CDD" id="cd03801">
    <property type="entry name" value="GT4_PimA-like"/>
    <property type="match status" value="1"/>
</dbReference>
<feature type="domain" description="Glycosyltransferase subfamily 4-like N-terminal" evidence="2">
    <location>
        <begin position="15"/>
        <end position="173"/>
    </location>
</feature>
<dbReference type="EMBL" id="DRBS01000092">
    <property type="protein sequence ID" value="HDD43703.1"/>
    <property type="molecule type" value="Genomic_DNA"/>
</dbReference>
<protein>
    <submittedName>
        <fullName evidence="3">Glycosyltransferase</fullName>
    </submittedName>
</protein>
<dbReference type="InterPro" id="IPR028098">
    <property type="entry name" value="Glyco_trans_4-like_N"/>
</dbReference>
<dbReference type="AlphaFoldDB" id="A0A7C0U1Y2"/>